<dbReference type="OMA" id="CHHTILS"/>
<reference evidence="1" key="1">
    <citation type="journal article" date="2012" name="Nat. Biotechnol.">
        <title>Draft genome sequence of pigeonpea (Cajanus cajan), an orphan legume crop of resource-poor farmers.</title>
        <authorList>
            <person name="Varshney R.K."/>
            <person name="Chen W."/>
            <person name="Li Y."/>
            <person name="Bharti A.K."/>
            <person name="Saxena R.K."/>
            <person name="Schlueter J.A."/>
            <person name="Donoghue M.T."/>
            <person name="Azam S."/>
            <person name="Fan G."/>
            <person name="Whaley A.M."/>
            <person name="Farmer A.D."/>
            <person name="Sheridan J."/>
            <person name="Iwata A."/>
            <person name="Tuteja R."/>
            <person name="Penmetsa R.V."/>
            <person name="Wu W."/>
            <person name="Upadhyaya H.D."/>
            <person name="Yang S.P."/>
            <person name="Shah T."/>
            <person name="Saxena K.B."/>
            <person name="Michael T."/>
            <person name="McCombie W.R."/>
            <person name="Yang B."/>
            <person name="Zhang G."/>
            <person name="Yang H."/>
            <person name="Wang J."/>
            <person name="Spillane C."/>
            <person name="Cook D.R."/>
            <person name="May G.D."/>
            <person name="Xu X."/>
            <person name="Jackson S.A."/>
        </authorList>
    </citation>
    <scope>NUCLEOTIDE SEQUENCE [LARGE SCALE GENOMIC DNA]</scope>
</reference>
<accession>A0A151QU93</accession>
<dbReference type="Proteomes" id="UP000075243">
    <property type="component" value="Unassembled WGS sequence"/>
</dbReference>
<organism evidence="1 2">
    <name type="scientific">Cajanus cajan</name>
    <name type="common">Pigeon pea</name>
    <name type="synonym">Cajanus indicus</name>
    <dbReference type="NCBI Taxonomy" id="3821"/>
    <lineage>
        <taxon>Eukaryota</taxon>
        <taxon>Viridiplantae</taxon>
        <taxon>Streptophyta</taxon>
        <taxon>Embryophyta</taxon>
        <taxon>Tracheophyta</taxon>
        <taxon>Spermatophyta</taxon>
        <taxon>Magnoliopsida</taxon>
        <taxon>eudicotyledons</taxon>
        <taxon>Gunneridae</taxon>
        <taxon>Pentapetalae</taxon>
        <taxon>rosids</taxon>
        <taxon>fabids</taxon>
        <taxon>Fabales</taxon>
        <taxon>Fabaceae</taxon>
        <taxon>Papilionoideae</taxon>
        <taxon>50 kb inversion clade</taxon>
        <taxon>NPAAA clade</taxon>
        <taxon>indigoferoid/millettioid clade</taxon>
        <taxon>Phaseoleae</taxon>
        <taxon>Cajanus</taxon>
    </lineage>
</organism>
<dbReference type="AlphaFoldDB" id="A0A151QU93"/>
<proteinExistence type="predicted"/>
<evidence type="ECO:0008006" key="3">
    <source>
        <dbReference type="Google" id="ProtNLM"/>
    </source>
</evidence>
<sequence>MVDTSNIVASATTDAIVSSPTIAITYAKNLPDVFKVKVFVGQNFHWWQERIHSILDMHEVVYALTILKPDSTTSESKLNDWSQVNKVCHHTILSALFNDLFDVYCSYKEAKDIWDSMIMKYTTVDTVR</sequence>
<dbReference type="EMBL" id="KQ484755">
    <property type="protein sequence ID" value="KYP33850.1"/>
    <property type="molecule type" value="Genomic_DNA"/>
</dbReference>
<evidence type="ECO:0000313" key="2">
    <source>
        <dbReference type="Proteomes" id="UP000075243"/>
    </source>
</evidence>
<dbReference type="Gramene" id="C.cajan_44973.t">
    <property type="protein sequence ID" value="C.cajan_44973.t.cds1"/>
    <property type="gene ID" value="C.cajan_44973"/>
</dbReference>
<protein>
    <recommendedName>
        <fullName evidence="3">Retrovirus-related Pol polyprotein from transposon TNT 1-94</fullName>
    </recommendedName>
</protein>
<keyword evidence="2" id="KW-1185">Reference proteome</keyword>
<name>A0A151QU93_CAJCA</name>
<evidence type="ECO:0000313" key="1">
    <source>
        <dbReference type="EMBL" id="KYP33850.1"/>
    </source>
</evidence>
<gene>
    <name evidence="1" type="ORF">KK1_045271</name>
</gene>